<dbReference type="Proteomes" id="UP000536534">
    <property type="component" value="Unassembled WGS sequence"/>
</dbReference>
<sequence>MVSRPAPLRSFAPVWRPDARVLILGSMPGAASLDAAEYYAHPRNAFWPIMGALFGAGPELPYAARLARLLDAGVALWDVIGRCERPGSLDSRIVADSVEPNALARLLAESPRIDHVFFNGSAAEQAFRRHVRLPADFRAIRFARLPSTSPAHAARDLAAKLEAWQAVREALGRSLARAA</sequence>
<dbReference type="EMBL" id="JAAYYV010000225">
    <property type="protein sequence ID" value="NLF54454.1"/>
    <property type="molecule type" value="Genomic_DNA"/>
</dbReference>
<evidence type="ECO:0000313" key="2">
    <source>
        <dbReference type="EMBL" id="NLF54454.1"/>
    </source>
</evidence>
<reference evidence="2 3" key="1">
    <citation type="journal article" date="2020" name="Biotechnol. Biofuels">
        <title>New insights from the biogas microbiome by comprehensive genome-resolved metagenomics of nearly 1600 species originating from multiple anaerobic digesters.</title>
        <authorList>
            <person name="Campanaro S."/>
            <person name="Treu L."/>
            <person name="Rodriguez-R L.M."/>
            <person name="Kovalovszki A."/>
            <person name="Ziels R.M."/>
            <person name="Maus I."/>
            <person name="Zhu X."/>
            <person name="Kougias P.G."/>
            <person name="Basile A."/>
            <person name="Luo G."/>
            <person name="Schluter A."/>
            <person name="Konstantinidis K.T."/>
            <person name="Angelidaki I."/>
        </authorList>
    </citation>
    <scope>NUCLEOTIDE SEQUENCE [LARGE SCALE GENOMIC DNA]</scope>
    <source>
        <strain evidence="2">AS06rmzACSIP_256</strain>
    </source>
</reference>
<dbReference type="GO" id="GO:0033958">
    <property type="term" value="F:DNA-deoxyinosine glycosylase activity"/>
    <property type="evidence" value="ECO:0007669"/>
    <property type="project" value="UniProtKB-EC"/>
</dbReference>
<dbReference type="CDD" id="cd10032">
    <property type="entry name" value="UDG-F6_HDG"/>
    <property type="match status" value="1"/>
</dbReference>
<dbReference type="InterPro" id="IPR026353">
    <property type="entry name" value="Hypoxan-DNA_Glyclase"/>
</dbReference>
<keyword evidence="2" id="KW-0378">Hydrolase</keyword>
<dbReference type="NCBIfam" id="TIGR04274">
    <property type="entry name" value="hypoxanDNAglyco"/>
    <property type="match status" value="1"/>
</dbReference>
<evidence type="ECO:0000259" key="1">
    <source>
        <dbReference type="SMART" id="SM00986"/>
    </source>
</evidence>
<name>A0A7X7LW42_9RHOO</name>
<evidence type="ECO:0000313" key="3">
    <source>
        <dbReference type="Proteomes" id="UP000536534"/>
    </source>
</evidence>
<dbReference type="Pfam" id="PF03167">
    <property type="entry name" value="UDG"/>
    <property type="match status" value="1"/>
</dbReference>
<gene>
    <name evidence="2" type="ORF">GX576_08695</name>
</gene>
<comment type="caution">
    <text evidence="2">The sequence shown here is derived from an EMBL/GenBank/DDBJ whole genome shotgun (WGS) entry which is preliminary data.</text>
</comment>
<dbReference type="AlphaFoldDB" id="A0A7X7LW42"/>
<organism evidence="2 3">
    <name type="scientific">Thauera phenolivorans</name>
    <dbReference type="NCBI Taxonomy" id="1792543"/>
    <lineage>
        <taxon>Bacteria</taxon>
        <taxon>Pseudomonadati</taxon>
        <taxon>Pseudomonadota</taxon>
        <taxon>Betaproteobacteria</taxon>
        <taxon>Rhodocyclales</taxon>
        <taxon>Zoogloeaceae</taxon>
        <taxon>Thauera</taxon>
    </lineage>
</organism>
<proteinExistence type="predicted"/>
<dbReference type="InterPro" id="IPR005122">
    <property type="entry name" value="Uracil-DNA_glycosylase-like"/>
</dbReference>
<accession>A0A7X7LW42</accession>
<dbReference type="SMART" id="SM00987">
    <property type="entry name" value="UreE_C"/>
    <property type="match status" value="1"/>
</dbReference>
<dbReference type="SUPFAM" id="SSF52141">
    <property type="entry name" value="Uracil-DNA glycosylase-like"/>
    <property type="match status" value="1"/>
</dbReference>
<dbReference type="SMART" id="SM00986">
    <property type="entry name" value="UDG"/>
    <property type="match status" value="1"/>
</dbReference>
<feature type="domain" description="Uracil-DNA glycosylase-like" evidence="1">
    <location>
        <begin position="12"/>
        <end position="168"/>
    </location>
</feature>
<keyword evidence="2" id="KW-0326">Glycosidase</keyword>
<protein>
    <submittedName>
        <fullName evidence="2">DNA-deoxyinosine glycosylase</fullName>
        <ecNumber evidence="2">3.2.2.15</ecNumber>
    </submittedName>
</protein>
<dbReference type="InterPro" id="IPR036895">
    <property type="entry name" value="Uracil-DNA_glycosylase-like_sf"/>
</dbReference>
<dbReference type="EC" id="3.2.2.15" evidence="2"/>
<dbReference type="Gene3D" id="3.40.470.10">
    <property type="entry name" value="Uracil-DNA glycosylase-like domain"/>
    <property type="match status" value="1"/>
</dbReference>